<dbReference type="AlphaFoldDB" id="A0A1S7DQP5"/>
<organism evidence="1 2">
    <name type="scientific">Riemerella anatipestifer</name>
    <name type="common">Moraxella anatipestifer</name>
    <dbReference type="NCBI Taxonomy" id="34085"/>
    <lineage>
        <taxon>Bacteria</taxon>
        <taxon>Pseudomonadati</taxon>
        <taxon>Bacteroidota</taxon>
        <taxon>Flavobacteriia</taxon>
        <taxon>Flavobacteriales</taxon>
        <taxon>Weeksellaceae</taxon>
        <taxon>Riemerella</taxon>
    </lineage>
</organism>
<reference evidence="1 2" key="1">
    <citation type="submission" date="2015-06" db="EMBL/GenBank/DDBJ databases">
        <title>R. anatipestifer strain HXb2 is the most virulent strain so far, and the genome sequence would help us uncover the pathogenesis.</title>
        <authorList>
            <person name="Hu Q."/>
            <person name="Qi J."/>
            <person name="Bo H."/>
            <person name="Liu G."/>
            <person name="Tao M."/>
            <person name="Ding Y."/>
            <person name="Xue Y."/>
        </authorList>
    </citation>
    <scope>NUCLEOTIDE SEQUENCE [LARGE SCALE GENOMIC DNA]</scope>
    <source>
        <strain evidence="1 2">HXb2</strain>
    </source>
</reference>
<protein>
    <submittedName>
        <fullName evidence="1">Uncharacterized protein</fullName>
    </submittedName>
</protein>
<dbReference type="RefSeq" id="WP_079206700.1">
    <property type="nucleotide sequence ID" value="NZ_CP011859.1"/>
</dbReference>
<gene>
    <name evidence="1" type="ORF">AB406_0482</name>
</gene>
<accession>A0A1S7DQP5</accession>
<evidence type="ECO:0000313" key="2">
    <source>
        <dbReference type="Proteomes" id="UP000189883"/>
    </source>
</evidence>
<proteinExistence type="predicted"/>
<sequence length="81" mass="9501">MALKYLEISLAIEKCYMKVTSENKLFYKGICIVFNGNETKLKSIIAEHWHDIGVCRYITKEISKKEYDTAYNKAMEMLNKL</sequence>
<name>A0A1S7DQP5_RIEAN</name>
<evidence type="ECO:0000313" key="1">
    <source>
        <dbReference type="EMBL" id="AQY21440.1"/>
    </source>
</evidence>
<dbReference type="EMBL" id="CP011859">
    <property type="protein sequence ID" value="AQY21440.1"/>
    <property type="molecule type" value="Genomic_DNA"/>
</dbReference>
<dbReference type="Proteomes" id="UP000189883">
    <property type="component" value="Chromosome"/>
</dbReference>